<evidence type="ECO:0000313" key="2">
    <source>
        <dbReference type="EMBL" id="UXE60835.1"/>
    </source>
</evidence>
<organism evidence="2">
    <name type="scientific">Woronichinia naegeliana WA131</name>
    <dbReference type="NCBI Taxonomy" id="2824559"/>
    <lineage>
        <taxon>Bacteria</taxon>
        <taxon>Bacillati</taxon>
        <taxon>Cyanobacteriota</taxon>
        <taxon>Cyanophyceae</taxon>
        <taxon>Synechococcales</taxon>
        <taxon>Coelosphaeriaceae</taxon>
        <taxon>Woronichinia</taxon>
    </lineage>
</organism>
<protein>
    <submittedName>
        <fullName evidence="2">Uncharacterized protein</fullName>
    </submittedName>
</protein>
<sequence>MSFLTLASEFSRTYCISICAFLVPAILITTLQSLLFVVFQRRRLSLTLSVSLDVLLTGLMLFHVGTWFIIGVVTPVTFILLTLSLSCFGLNSWLWLRFGQRDLTERFFA</sequence>
<dbReference type="EMBL" id="CP073041">
    <property type="protein sequence ID" value="UXE60835.1"/>
    <property type="molecule type" value="Genomic_DNA"/>
</dbReference>
<keyword evidence="1" id="KW-0472">Membrane</keyword>
<proteinExistence type="predicted"/>
<dbReference type="Proteomes" id="UP001065613">
    <property type="component" value="Chromosome"/>
</dbReference>
<feature type="transmembrane region" description="Helical" evidence="1">
    <location>
        <begin position="50"/>
        <end position="70"/>
    </location>
</feature>
<gene>
    <name evidence="2" type="ORF">KA717_36115</name>
</gene>
<keyword evidence="1" id="KW-1133">Transmembrane helix</keyword>
<accession>A0A977PWT6</accession>
<evidence type="ECO:0000256" key="1">
    <source>
        <dbReference type="SAM" id="Phobius"/>
    </source>
</evidence>
<name>A0A977PWT6_9CYAN</name>
<reference evidence="2" key="1">
    <citation type="submission" date="2021-04" db="EMBL/GenBank/DDBJ databases">
        <title>Genome sequence of Woronichinia naegeliana from Washington state freshwater lake bloom.</title>
        <authorList>
            <person name="Dreher T.W."/>
        </authorList>
    </citation>
    <scope>NUCLEOTIDE SEQUENCE</scope>
    <source>
        <strain evidence="2">WA131</strain>
    </source>
</reference>
<dbReference type="KEGG" id="wna:KA717_36115"/>
<feature type="transmembrane region" description="Helical" evidence="1">
    <location>
        <begin position="76"/>
        <end position="96"/>
    </location>
</feature>
<dbReference type="AlphaFoldDB" id="A0A977PWT6"/>
<feature type="transmembrane region" description="Helical" evidence="1">
    <location>
        <begin position="14"/>
        <end position="38"/>
    </location>
</feature>
<keyword evidence="1" id="KW-0812">Transmembrane</keyword>